<dbReference type="OrthoDB" id="9782972at2"/>
<dbReference type="AlphaFoldDB" id="A0A5C6TSY6"/>
<feature type="signal peptide" evidence="1">
    <location>
        <begin position="1"/>
        <end position="25"/>
    </location>
</feature>
<keyword evidence="1" id="KW-0732">Signal</keyword>
<dbReference type="InterPro" id="IPR032466">
    <property type="entry name" value="Metal_Hydrolase"/>
</dbReference>
<dbReference type="Gene3D" id="3.40.50.10910">
    <property type="entry name" value="Amidohydrolase"/>
    <property type="match status" value="1"/>
</dbReference>
<dbReference type="PANTHER" id="PTHR43135">
    <property type="entry name" value="ALPHA-D-RIBOSE 1-METHYLPHOSPHONATE 5-TRIPHOSPHATE DIPHOSPHATASE"/>
    <property type="match status" value="1"/>
</dbReference>
<dbReference type="InterPro" id="IPR006680">
    <property type="entry name" value="Amidohydro-rel"/>
</dbReference>
<comment type="caution">
    <text evidence="3">The sequence shown here is derived from an EMBL/GenBank/DDBJ whole genome shotgun (WGS) entry which is preliminary data.</text>
</comment>
<dbReference type="Pfam" id="PF01979">
    <property type="entry name" value="Amidohydro_1"/>
    <property type="match status" value="1"/>
</dbReference>
<dbReference type="PANTHER" id="PTHR43135:SF3">
    <property type="entry name" value="ALPHA-D-RIBOSE 1-METHYLPHOSPHONATE 5-TRIPHOSPHATE DIPHOSPHATASE"/>
    <property type="match status" value="1"/>
</dbReference>
<proteinExistence type="predicted"/>
<evidence type="ECO:0000313" key="4">
    <source>
        <dbReference type="Proteomes" id="UP000321249"/>
    </source>
</evidence>
<dbReference type="EMBL" id="VOQQ01000001">
    <property type="protein sequence ID" value="TXC63025.1"/>
    <property type="molecule type" value="Genomic_DNA"/>
</dbReference>
<accession>A0A5C6TSY6</accession>
<dbReference type="SUPFAM" id="SSF51338">
    <property type="entry name" value="Composite domain of metallo-dependent hydrolases"/>
    <property type="match status" value="1"/>
</dbReference>
<sequence>MLGAKAMRGARIILAVAGAVLLAAAAPFAPPDAGTRTIYRHATLIDGTGAPPRPDMAVVTDGDRIEAVAADAALAPAQLQGARIVDLTGRWLLPGLIDSHQHMATPPDPVRARAWLRRDIYSGITATRIMADDLRSIAELDREARTGEIAGPDLAFAAVMAGPSFFADPRTHAISAGWTPGETPWAQSIDDSTDLRLAVARAKGTGATAIKIYANLPARLVRAIAAEAHRQGMRVWTHAMVFPATPAEVIAAGPDTMSHSCYLAYQLSSPPPQSYQDRFPVDYPAFAHGDNPVMTRLFEEMRRRHIILDATLNVYAEADRRAAAPGGRPYHCTLDLAGRLTDQARRQGVEISAGTDGDTPATAAWPALFDELELLVLRAGMTPLQAIHSATQVGAQAMGEGDRRGTIQPGRIADLVVLDRDPTADIANMRSVVLTVKHGRPFARSDYVPITAAEVPDDD</sequence>
<protein>
    <submittedName>
        <fullName evidence="3">Amidohydrolase family protein</fullName>
    </submittedName>
</protein>
<keyword evidence="4" id="KW-1185">Reference proteome</keyword>
<dbReference type="GO" id="GO:0016810">
    <property type="term" value="F:hydrolase activity, acting on carbon-nitrogen (but not peptide) bonds"/>
    <property type="evidence" value="ECO:0007669"/>
    <property type="project" value="InterPro"/>
</dbReference>
<organism evidence="3 4">
    <name type="scientific">Allosphingosinicella ginsenosidimutans</name>
    <dbReference type="NCBI Taxonomy" id="1176539"/>
    <lineage>
        <taxon>Bacteria</taxon>
        <taxon>Pseudomonadati</taxon>
        <taxon>Pseudomonadota</taxon>
        <taxon>Alphaproteobacteria</taxon>
        <taxon>Sphingomonadales</taxon>
        <taxon>Sphingomonadaceae</taxon>
        <taxon>Allosphingosinicella</taxon>
    </lineage>
</organism>
<dbReference type="InterPro" id="IPR011059">
    <property type="entry name" value="Metal-dep_hydrolase_composite"/>
</dbReference>
<evidence type="ECO:0000313" key="3">
    <source>
        <dbReference type="EMBL" id="TXC63025.1"/>
    </source>
</evidence>
<evidence type="ECO:0000259" key="2">
    <source>
        <dbReference type="Pfam" id="PF01979"/>
    </source>
</evidence>
<dbReference type="SUPFAM" id="SSF51556">
    <property type="entry name" value="Metallo-dependent hydrolases"/>
    <property type="match status" value="1"/>
</dbReference>
<reference evidence="3 4" key="1">
    <citation type="journal article" date="2015" name="J. Microbiol.">
        <title>Sphingosinicella ginsenosidimutans sp. nov., with ginsenoside converting activity.</title>
        <authorList>
            <person name="Kim J.K."/>
            <person name="Kang M.S."/>
            <person name="Park S.C."/>
            <person name="Kim K.M."/>
            <person name="Choi K."/>
            <person name="Yoon M.H."/>
            <person name="Im W.T."/>
        </authorList>
    </citation>
    <scope>NUCLEOTIDE SEQUENCE [LARGE SCALE GENOMIC DNA]</scope>
    <source>
        <strain evidence="3 4">BS-11</strain>
    </source>
</reference>
<gene>
    <name evidence="3" type="ORF">FRZ32_04690</name>
</gene>
<keyword evidence="3" id="KW-0378">Hydrolase</keyword>
<dbReference type="Gene3D" id="3.30.110.90">
    <property type="entry name" value="Amidohydrolase"/>
    <property type="match status" value="1"/>
</dbReference>
<dbReference type="Gene3D" id="1.20.58.520">
    <property type="entry name" value="Amidohydrolase"/>
    <property type="match status" value="1"/>
</dbReference>
<dbReference type="Gene3D" id="2.30.40.10">
    <property type="entry name" value="Urease, subunit C, domain 1"/>
    <property type="match status" value="1"/>
</dbReference>
<feature type="chain" id="PRO_5022728577" evidence="1">
    <location>
        <begin position="26"/>
        <end position="459"/>
    </location>
</feature>
<evidence type="ECO:0000256" key="1">
    <source>
        <dbReference type="SAM" id="SignalP"/>
    </source>
</evidence>
<feature type="domain" description="Amidohydrolase-related" evidence="2">
    <location>
        <begin position="346"/>
        <end position="440"/>
    </location>
</feature>
<name>A0A5C6TSY6_9SPHN</name>
<dbReference type="InterPro" id="IPR051781">
    <property type="entry name" value="Metallo-dep_Hydrolase"/>
</dbReference>
<dbReference type="Proteomes" id="UP000321249">
    <property type="component" value="Unassembled WGS sequence"/>
</dbReference>